<protein>
    <submittedName>
        <fullName evidence="2">Uncharacterized protein</fullName>
    </submittedName>
</protein>
<feature type="transmembrane region" description="Helical" evidence="1">
    <location>
        <begin position="194"/>
        <end position="213"/>
    </location>
</feature>
<organism evidence="2 3">
    <name type="scientific">Podospora fimiseda</name>
    <dbReference type="NCBI Taxonomy" id="252190"/>
    <lineage>
        <taxon>Eukaryota</taxon>
        <taxon>Fungi</taxon>
        <taxon>Dikarya</taxon>
        <taxon>Ascomycota</taxon>
        <taxon>Pezizomycotina</taxon>
        <taxon>Sordariomycetes</taxon>
        <taxon>Sordariomycetidae</taxon>
        <taxon>Sordariales</taxon>
        <taxon>Podosporaceae</taxon>
        <taxon>Podospora</taxon>
    </lineage>
</organism>
<evidence type="ECO:0000313" key="2">
    <source>
        <dbReference type="EMBL" id="KAK4225139.1"/>
    </source>
</evidence>
<feature type="transmembrane region" description="Helical" evidence="1">
    <location>
        <begin position="550"/>
        <end position="570"/>
    </location>
</feature>
<reference evidence="2" key="2">
    <citation type="submission" date="2023-05" db="EMBL/GenBank/DDBJ databases">
        <authorList>
            <consortium name="Lawrence Berkeley National Laboratory"/>
            <person name="Steindorff A."/>
            <person name="Hensen N."/>
            <person name="Bonometti L."/>
            <person name="Westerberg I."/>
            <person name="Brannstrom I.O."/>
            <person name="Guillou S."/>
            <person name="Cros-Aarteil S."/>
            <person name="Calhoun S."/>
            <person name="Haridas S."/>
            <person name="Kuo A."/>
            <person name="Mondo S."/>
            <person name="Pangilinan J."/>
            <person name="Riley R."/>
            <person name="Labutti K."/>
            <person name="Andreopoulos B."/>
            <person name="Lipzen A."/>
            <person name="Chen C."/>
            <person name="Yanf M."/>
            <person name="Daum C."/>
            <person name="Ng V."/>
            <person name="Clum A."/>
            <person name="Ohm R."/>
            <person name="Martin F."/>
            <person name="Silar P."/>
            <person name="Natvig D."/>
            <person name="Lalanne C."/>
            <person name="Gautier V."/>
            <person name="Ament-Velasquez S.L."/>
            <person name="Kruys A."/>
            <person name="Hutchinson M.I."/>
            <person name="Powell A.J."/>
            <person name="Barry K."/>
            <person name="Miller A.N."/>
            <person name="Grigoriev I.V."/>
            <person name="Debuchy R."/>
            <person name="Gladieux P."/>
            <person name="Thoren M.H."/>
            <person name="Johannesson H."/>
        </authorList>
    </citation>
    <scope>NUCLEOTIDE SEQUENCE</scope>
    <source>
        <strain evidence="2">CBS 990.96</strain>
    </source>
</reference>
<accession>A0AAN7H0M9</accession>
<feature type="transmembrane region" description="Helical" evidence="1">
    <location>
        <begin position="40"/>
        <end position="65"/>
    </location>
</feature>
<evidence type="ECO:0000313" key="3">
    <source>
        <dbReference type="Proteomes" id="UP001301958"/>
    </source>
</evidence>
<feature type="transmembrane region" description="Helical" evidence="1">
    <location>
        <begin position="407"/>
        <end position="432"/>
    </location>
</feature>
<reference evidence="2" key="1">
    <citation type="journal article" date="2023" name="Mol. Phylogenet. Evol.">
        <title>Genome-scale phylogeny and comparative genomics of the fungal order Sordariales.</title>
        <authorList>
            <person name="Hensen N."/>
            <person name="Bonometti L."/>
            <person name="Westerberg I."/>
            <person name="Brannstrom I.O."/>
            <person name="Guillou S."/>
            <person name="Cros-Aarteil S."/>
            <person name="Calhoun S."/>
            <person name="Haridas S."/>
            <person name="Kuo A."/>
            <person name="Mondo S."/>
            <person name="Pangilinan J."/>
            <person name="Riley R."/>
            <person name="LaButti K."/>
            <person name="Andreopoulos B."/>
            <person name="Lipzen A."/>
            <person name="Chen C."/>
            <person name="Yan M."/>
            <person name="Daum C."/>
            <person name="Ng V."/>
            <person name="Clum A."/>
            <person name="Steindorff A."/>
            <person name="Ohm R.A."/>
            <person name="Martin F."/>
            <person name="Silar P."/>
            <person name="Natvig D.O."/>
            <person name="Lalanne C."/>
            <person name="Gautier V."/>
            <person name="Ament-Velasquez S.L."/>
            <person name="Kruys A."/>
            <person name="Hutchinson M.I."/>
            <person name="Powell A.J."/>
            <person name="Barry K."/>
            <person name="Miller A.N."/>
            <person name="Grigoriev I.V."/>
            <person name="Debuchy R."/>
            <person name="Gladieux P."/>
            <person name="Hiltunen Thoren M."/>
            <person name="Johannesson H."/>
        </authorList>
    </citation>
    <scope>NUCLEOTIDE SEQUENCE</scope>
    <source>
        <strain evidence="2">CBS 990.96</strain>
    </source>
</reference>
<gene>
    <name evidence="2" type="ORF">QBC38DRAFT_531377</name>
</gene>
<feature type="transmembrane region" description="Helical" evidence="1">
    <location>
        <begin position="135"/>
        <end position="153"/>
    </location>
</feature>
<dbReference type="EMBL" id="MU865374">
    <property type="protein sequence ID" value="KAK4225139.1"/>
    <property type="molecule type" value="Genomic_DNA"/>
</dbReference>
<dbReference type="Proteomes" id="UP001301958">
    <property type="component" value="Unassembled WGS sequence"/>
</dbReference>
<comment type="caution">
    <text evidence="2">The sequence shown here is derived from an EMBL/GenBank/DDBJ whole genome shotgun (WGS) entry which is preliminary data.</text>
</comment>
<feature type="transmembrane region" description="Helical" evidence="1">
    <location>
        <begin position="577"/>
        <end position="596"/>
    </location>
</feature>
<keyword evidence="1" id="KW-0472">Membrane</keyword>
<keyword evidence="1" id="KW-0812">Transmembrane</keyword>
<evidence type="ECO:0000256" key="1">
    <source>
        <dbReference type="SAM" id="Phobius"/>
    </source>
</evidence>
<sequence>MSPNMASADLPLQRKSDDIEDPAAKNKPQKVSLRFRNVRWGYYSFWTLFLIWCQFLLAIFIYLIILSTYASTEENQNFGTCKPGGKFSPWWFGSWSYWSDGGFFEITLGSGKFTFTEAKVIDIFWDLLVGRGGQVVIAYLSWIALSNFIAISIQKSPISYTTFWSTFLHRESTLLNVYRLITDRSFYRALRSKIAIGFAVISLIFVLSFPTLADSMTGYVPATTPYVQEKSSENLLVPFSLFDEVAFIIHDGWRVNGTGNDIIPRDSWYRTHDKRATTVEKRSNYTVTLGKCDGPNIGSCQNSWAVVGKYVETYGSYMYGVNTKVEDFTLFNGQPVEWPPLRISVWHIPNQFGDSSVPWIDPTTGQSPPQNMNATSPLFVYGNYTYTSDEIISGGRCQPISDDAYQWGFSFLQLFIVLMLLILWTIGTWTMWFKAHLNRPSRLPKNWKRLLHLTSTMREELIASGIDPKTLTDQQLAAHIQERLNGGQVFASVREEPTSKSIRQHLLKNWKTASWVVFLLIFHIGLLVWYLDQVIGWAVDYNSVDLPWQFVPMLVVWWFSFLTFYILSLIGIRWQWWGVYLLVAFGANFGAAIVPYKELYL</sequence>
<dbReference type="AlphaFoldDB" id="A0AAN7H0M9"/>
<feature type="transmembrane region" description="Helical" evidence="1">
    <location>
        <begin position="512"/>
        <end position="530"/>
    </location>
</feature>
<keyword evidence="3" id="KW-1185">Reference proteome</keyword>
<keyword evidence="1" id="KW-1133">Transmembrane helix</keyword>
<proteinExistence type="predicted"/>
<name>A0AAN7H0M9_9PEZI</name>